<evidence type="ECO:0000256" key="3">
    <source>
        <dbReference type="ARBA" id="ARBA00022679"/>
    </source>
</evidence>
<feature type="active site" description="Proton acceptor" evidence="7">
    <location>
        <position position="263"/>
    </location>
</feature>
<comment type="caution">
    <text evidence="10">The sequence shown here is derived from an EMBL/GenBank/DDBJ whole genome shotgun (WGS) entry which is preliminary data.</text>
</comment>
<evidence type="ECO:0000256" key="7">
    <source>
        <dbReference type="PROSITE-ProRule" id="PRU00236"/>
    </source>
</evidence>
<dbReference type="EMBL" id="BSYA01000216">
    <property type="protein sequence ID" value="GMG36867.1"/>
    <property type="molecule type" value="Genomic_DNA"/>
</dbReference>
<dbReference type="Gene3D" id="3.40.50.1220">
    <property type="entry name" value="TPP-binding domain"/>
    <property type="match status" value="1"/>
</dbReference>
<evidence type="ECO:0000256" key="1">
    <source>
        <dbReference type="ARBA" id="ARBA00001947"/>
    </source>
</evidence>
<dbReference type="SUPFAM" id="SSF52467">
    <property type="entry name" value="DHS-like NAD/FAD-binding domain"/>
    <property type="match status" value="1"/>
</dbReference>
<dbReference type="Proteomes" id="UP001165205">
    <property type="component" value="Unassembled WGS sequence"/>
</dbReference>
<feature type="compositionally biased region" description="Acidic residues" evidence="8">
    <location>
        <begin position="330"/>
        <end position="339"/>
    </location>
</feature>
<dbReference type="PROSITE" id="PS50305">
    <property type="entry name" value="SIRTUIN"/>
    <property type="match status" value="1"/>
</dbReference>
<feature type="region of interest" description="Disordered" evidence="8">
    <location>
        <begin position="306"/>
        <end position="342"/>
    </location>
</feature>
<dbReference type="GO" id="GO:0046872">
    <property type="term" value="F:metal ion binding"/>
    <property type="evidence" value="ECO:0007669"/>
    <property type="project" value="UniProtKB-KW"/>
</dbReference>
<keyword evidence="6" id="KW-0520">NAD</keyword>
<protein>
    <submittedName>
        <fullName evidence="10">Unnamed protein product</fullName>
    </submittedName>
</protein>
<organism evidence="10 11">
    <name type="scientific">Aspergillus oryzae</name>
    <name type="common">Yellow koji mold</name>
    <dbReference type="NCBI Taxonomy" id="5062"/>
    <lineage>
        <taxon>Eukaryota</taxon>
        <taxon>Fungi</taxon>
        <taxon>Dikarya</taxon>
        <taxon>Ascomycota</taxon>
        <taxon>Pezizomycotina</taxon>
        <taxon>Eurotiomycetes</taxon>
        <taxon>Eurotiomycetidae</taxon>
        <taxon>Eurotiales</taxon>
        <taxon>Aspergillaceae</taxon>
        <taxon>Aspergillus</taxon>
        <taxon>Aspergillus subgen. Circumdati</taxon>
    </lineage>
</organism>
<dbReference type="InterPro" id="IPR026590">
    <property type="entry name" value="Ssirtuin_cat_dom"/>
</dbReference>
<dbReference type="InterPro" id="IPR029035">
    <property type="entry name" value="DHS-like_NAD/FAD-binding_dom"/>
</dbReference>
<feature type="compositionally biased region" description="Basic residues" evidence="8">
    <location>
        <begin position="311"/>
        <end position="325"/>
    </location>
</feature>
<feature type="binding site" evidence="7">
    <location>
        <position position="271"/>
    </location>
    <ligand>
        <name>Zn(2+)</name>
        <dbReference type="ChEBI" id="CHEBI:29105"/>
    </ligand>
</feature>
<keyword evidence="3" id="KW-0808">Transferase</keyword>
<feature type="compositionally biased region" description="Polar residues" evidence="8">
    <location>
        <begin position="36"/>
        <end position="49"/>
    </location>
</feature>
<evidence type="ECO:0000256" key="4">
    <source>
        <dbReference type="ARBA" id="ARBA00022723"/>
    </source>
</evidence>
<dbReference type="GO" id="GO:0046970">
    <property type="term" value="F:histone H4K16 deacetylase activity, NAD-dependent"/>
    <property type="evidence" value="ECO:0007669"/>
    <property type="project" value="TreeGrafter"/>
</dbReference>
<accession>A0AAN5BWW1</accession>
<dbReference type="InterPro" id="IPR050134">
    <property type="entry name" value="NAD-dep_sirtuin_deacylases"/>
</dbReference>
<comment type="similarity">
    <text evidence="2">Belongs to the sirtuin family. Class I subfamily.</text>
</comment>
<feature type="domain" description="Deacetylase sirtuin-type" evidence="9">
    <location>
        <begin position="161"/>
        <end position="362"/>
    </location>
</feature>
<keyword evidence="4 7" id="KW-0479">Metal-binding</keyword>
<comment type="cofactor">
    <cofactor evidence="1">
        <name>Zn(2+)</name>
        <dbReference type="ChEBI" id="CHEBI:29105"/>
    </cofactor>
</comment>
<evidence type="ECO:0000256" key="8">
    <source>
        <dbReference type="SAM" id="MobiDB-lite"/>
    </source>
</evidence>
<evidence type="ECO:0000256" key="2">
    <source>
        <dbReference type="ARBA" id="ARBA00006924"/>
    </source>
</evidence>
<dbReference type="InterPro" id="IPR003000">
    <property type="entry name" value="Sirtuin"/>
</dbReference>
<dbReference type="PANTHER" id="PTHR11085">
    <property type="entry name" value="NAD-DEPENDENT PROTEIN DEACYLASE SIRTUIN-5, MITOCHONDRIAL-RELATED"/>
    <property type="match status" value="1"/>
</dbReference>
<feature type="region of interest" description="Disordered" evidence="8">
    <location>
        <begin position="1"/>
        <end position="64"/>
    </location>
</feature>
<keyword evidence="5 7" id="KW-0862">Zinc</keyword>
<evidence type="ECO:0000259" key="9">
    <source>
        <dbReference type="PROSITE" id="PS50305"/>
    </source>
</evidence>
<dbReference type="Gene3D" id="3.30.1600.10">
    <property type="entry name" value="SIR2/SIRT2 'Small Domain"/>
    <property type="match status" value="1"/>
</dbReference>
<reference evidence="10" key="1">
    <citation type="submission" date="2023-04" db="EMBL/GenBank/DDBJ databases">
        <title>Aspergillus oryzae NBRC 4228.</title>
        <authorList>
            <person name="Ichikawa N."/>
            <person name="Sato H."/>
            <person name="Tonouchi N."/>
        </authorList>
    </citation>
    <scope>NUCLEOTIDE SEQUENCE</scope>
    <source>
        <strain evidence="10">NBRC 4228</strain>
    </source>
</reference>
<dbReference type="GO" id="GO:0070403">
    <property type="term" value="F:NAD+ binding"/>
    <property type="evidence" value="ECO:0007669"/>
    <property type="project" value="InterPro"/>
</dbReference>
<proteinExistence type="inferred from homology"/>
<dbReference type="Pfam" id="PF02146">
    <property type="entry name" value="SIR2"/>
    <property type="match status" value="1"/>
</dbReference>
<gene>
    <name evidence="10" type="ORF">Aory04_001183300</name>
</gene>
<dbReference type="InterPro" id="IPR026591">
    <property type="entry name" value="Sirtuin_cat_small_dom_sf"/>
</dbReference>
<evidence type="ECO:0000313" key="11">
    <source>
        <dbReference type="Proteomes" id="UP001165205"/>
    </source>
</evidence>
<dbReference type="PANTHER" id="PTHR11085:SF9">
    <property type="entry name" value="NAD-DEPENDENT PROTEIN DEACETYLASE SIRTUIN-1"/>
    <property type="match status" value="1"/>
</dbReference>
<feature type="binding site" evidence="7">
    <location>
        <position position="274"/>
    </location>
    <ligand>
        <name>Zn(2+)</name>
        <dbReference type="ChEBI" id="CHEBI:29105"/>
    </ligand>
</feature>
<sequence>MDLVPAPGGESSSLKNPVVEVEAVDMTSAEVEGTVATENPVSAQGNISPSEEDSDSGESGDEWETQSLYEDAIQVLRDDQLREGVPDACTLDEAIAFRKRLHEVGKAAFVEETIAQDKVTAKKLCTAFGIMPPAFLEGAPDEAYHPLLAIAISQEFSRRQKLPQYNTIDDAVKLLQESKNIIVLTGAGVSIGFKSFVMYLCTNGVLRSQRVSDILPTEKKYSPTHGFIRLLQDKGKLLTNYTQNIDNIEANAGILPEKIVQCHGSFATATCVKCQYKVSGDALFEDIKKGNVPECTSCQKDIEEDALRPQGQKRKRSTNGTHKSRKSDGDESSEEEDYELPTPGVMKVRAFEAFHSHLQFIR</sequence>
<feature type="binding site" evidence="7">
    <location>
        <position position="295"/>
    </location>
    <ligand>
        <name>Zn(2+)</name>
        <dbReference type="ChEBI" id="CHEBI:29105"/>
    </ligand>
</feature>
<feature type="compositionally biased region" description="Acidic residues" evidence="8">
    <location>
        <begin position="50"/>
        <end position="64"/>
    </location>
</feature>
<feature type="binding site" evidence="7">
    <location>
        <position position="298"/>
    </location>
    <ligand>
        <name>Zn(2+)</name>
        <dbReference type="ChEBI" id="CHEBI:29105"/>
    </ligand>
</feature>
<evidence type="ECO:0000256" key="6">
    <source>
        <dbReference type="ARBA" id="ARBA00023027"/>
    </source>
</evidence>
<name>A0AAN5BWW1_ASPOZ</name>
<evidence type="ECO:0000256" key="5">
    <source>
        <dbReference type="ARBA" id="ARBA00022833"/>
    </source>
</evidence>
<dbReference type="GO" id="GO:0005634">
    <property type="term" value="C:nucleus"/>
    <property type="evidence" value="ECO:0007669"/>
    <property type="project" value="TreeGrafter"/>
</dbReference>
<evidence type="ECO:0000313" key="10">
    <source>
        <dbReference type="EMBL" id="GMG36867.1"/>
    </source>
</evidence>
<dbReference type="AlphaFoldDB" id="A0AAN5BWW1"/>